<evidence type="ECO:0000256" key="8">
    <source>
        <dbReference type="ARBA" id="ARBA00023170"/>
    </source>
</evidence>
<dbReference type="PANTHER" id="PTHR30069">
    <property type="entry name" value="TONB-DEPENDENT OUTER MEMBRANE RECEPTOR"/>
    <property type="match status" value="1"/>
</dbReference>
<keyword evidence="5 10" id="KW-0732">Signal</keyword>
<comment type="caution">
    <text evidence="12">The sequence shown here is derived from an EMBL/GenBank/DDBJ whole genome shotgun (WGS) entry which is preliminary data.</text>
</comment>
<dbReference type="InterPro" id="IPR036942">
    <property type="entry name" value="Beta-barrel_TonB_sf"/>
</dbReference>
<dbReference type="Pfam" id="PF00593">
    <property type="entry name" value="TonB_dep_Rec_b-barrel"/>
    <property type="match status" value="1"/>
</dbReference>
<evidence type="ECO:0000256" key="9">
    <source>
        <dbReference type="ARBA" id="ARBA00023237"/>
    </source>
</evidence>
<organism evidence="12 13">
    <name type="scientific">Phenylobacterium conjunctum</name>
    <dbReference type="NCBI Taxonomy" id="1298959"/>
    <lineage>
        <taxon>Bacteria</taxon>
        <taxon>Pseudomonadati</taxon>
        <taxon>Pseudomonadota</taxon>
        <taxon>Alphaproteobacteria</taxon>
        <taxon>Caulobacterales</taxon>
        <taxon>Caulobacteraceae</taxon>
        <taxon>Phenylobacterium</taxon>
    </lineage>
</organism>
<proteinExistence type="predicted"/>
<dbReference type="Proteomes" id="UP001597216">
    <property type="component" value="Unassembled WGS sequence"/>
</dbReference>
<evidence type="ECO:0000256" key="5">
    <source>
        <dbReference type="ARBA" id="ARBA00022729"/>
    </source>
</evidence>
<evidence type="ECO:0000256" key="2">
    <source>
        <dbReference type="ARBA" id="ARBA00022448"/>
    </source>
</evidence>
<evidence type="ECO:0000256" key="6">
    <source>
        <dbReference type="ARBA" id="ARBA00023077"/>
    </source>
</evidence>
<dbReference type="RefSeq" id="WP_377353089.1">
    <property type="nucleotide sequence ID" value="NZ_JBHTLQ010000011.1"/>
</dbReference>
<evidence type="ECO:0000256" key="1">
    <source>
        <dbReference type="ARBA" id="ARBA00004571"/>
    </source>
</evidence>
<evidence type="ECO:0000256" key="4">
    <source>
        <dbReference type="ARBA" id="ARBA00022692"/>
    </source>
</evidence>
<dbReference type="EMBL" id="JBHTLQ010000011">
    <property type="protein sequence ID" value="MFD1190311.1"/>
    <property type="molecule type" value="Genomic_DNA"/>
</dbReference>
<dbReference type="InterPro" id="IPR039426">
    <property type="entry name" value="TonB-dep_rcpt-like"/>
</dbReference>
<keyword evidence="8 12" id="KW-0675">Receptor</keyword>
<protein>
    <submittedName>
        <fullName evidence="12">TonB-dependent receptor domain-containing protein</fullName>
    </submittedName>
</protein>
<keyword evidence="2" id="KW-0813">Transport</keyword>
<comment type="subcellular location">
    <subcellularLocation>
        <location evidence="1">Cell outer membrane</location>
        <topology evidence="1">Multi-pass membrane protein</topology>
    </subcellularLocation>
</comment>
<accession>A0ABW3T0C2</accession>
<feature type="signal peptide" evidence="10">
    <location>
        <begin position="1"/>
        <end position="21"/>
    </location>
</feature>
<keyword evidence="4" id="KW-0812">Transmembrane</keyword>
<keyword evidence="13" id="KW-1185">Reference proteome</keyword>
<evidence type="ECO:0000256" key="3">
    <source>
        <dbReference type="ARBA" id="ARBA00022452"/>
    </source>
</evidence>
<keyword evidence="9" id="KW-0998">Cell outer membrane</keyword>
<keyword evidence="3" id="KW-1134">Transmembrane beta strand</keyword>
<name>A0ABW3T0C2_9CAUL</name>
<keyword evidence="6" id="KW-0798">TonB box</keyword>
<gene>
    <name evidence="12" type="ORF">ACFQ27_06940</name>
</gene>
<dbReference type="InterPro" id="IPR000531">
    <property type="entry name" value="Beta-barrel_TonB"/>
</dbReference>
<sequence length="672" mass="74335">MRKTILLALSALAASAQLAMAAEPETGVISYNAGYFAAVGPTTALDMVMRLPGFTFDKGTVVRGLEGSGGNVLVDGAVPVAKNDTLDEILRRIPAASVARIDVIRGGAPGIDMQGRTVVANLVRKQTAGFQGAVSLSSHYLDDHRVLNSVRTEWQWRWNGKLVELSTVLGKGPDDQLGDGQRIRVTPAGNVLIRSNVDADAGGLRKWLIGAYETPAFGGRLRLNGAFMPNPYSAEIMDRLETPPGREYEYDTMDKSQAELGARWSRSFGPTSLELIAFQQWNDNDTKARFTSATIDRDFRLDKKVTESVGRANLRRKLSDQWTVEGFVEGAKNTLDSQTRFIQNGVNVRVPAANVRVEEQRAQVAAAAIWRPNPTLSAEFGVRQERSTVTSSGDVVLEKTLSFTKPRVTVTWSPDPKDQVRLRVEREVSQLNFDDFVSSSQLVNTGSLLAGNPDLSPQQAWVAEAAVERRFWKTGAAVLTLRHYELKDVIDRAPVFNRAGVAVADAPGNIGEGTKDELVVSLSTPLEKLGIARAQLKTQATWRKSEVTDPATGLGREISILHPLDWELHFTQDLPAWKSNWGIDLFSAYRERAFRLTEIETKKSETMFGVFIEAKPRPDLIVRTEFQNLGARDVNRIREVWAGPRATSAQLYTDSRNLQFGRALFIRVRKIF</sequence>
<reference evidence="13" key="1">
    <citation type="journal article" date="2019" name="Int. J. Syst. Evol. Microbiol.">
        <title>The Global Catalogue of Microorganisms (GCM) 10K type strain sequencing project: providing services to taxonomists for standard genome sequencing and annotation.</title>
        <authorList>
            <consortium name="The Broad Institute Genomics Platform"/>
            <consortium name="The Broad Institute Genome Sequencing Center for Infectious Disease"/>
            <person name="Wu L."/>
            <person name="Ma J."/>
        </authorList>
    </citation>
    <scope>NUCLEOTIDE SEQUENCE [LARGE SCALE GENOMIC DNA]</scope>
    <source>
        <strain evidence="13">CCUG 55074</strain>
    </source>
</reference>
<evidence type="ECO:0000256" key="10">
    <source>
        <dbReference type="SAM" id="SignalP"/>
    </source>
</evidence>
<evidence type="ECO:0000313" key="13">
    <source>
        <dbReference type="Proteomes" id="UP001597216"/>
    </source>
</evidence>
<keyword evidence="7" id="KW-0472">Membrane</keyword>
<dbReference type="SUPFAM" id="SSF56935">
    <property type="entry name" value="Porins"/>
    <property type="match status" value="1"/>
</dbReference>
<dbReference type="Gene3D" id="2.40.170.20">
    <property type="entry name" value="TonB-dependent receptor, beta-barrel domain"/>
    <property type="match status" value="1"/>
</dbReference>
<evidence type="ECO:0000313" key="12">
    <source>
        <dbReference type="EMBL" id="MFD1190311.1"/>
    </source>
</evidence>
<evidence type="ECO:0000259" key="11">
    <source>
        <dbReference type="Pfam" id="PF00593"/>
    </source>
</evidence>
<dbReference type="PANTHER" id="PTHR30069:SF29">
    <property type="entry name" value="HEMOGLOBIN AND HEMOGLOBIN-HAPTOGLOBIN-BINDING PROTEIN 1-RELATED"/>
    <property type="match status" value="1"/>
</dbReference>
<feature type="chain" id="PRO_5046793638" evidence="10">
    <location>
        <begin position="22"/>
        <end position="672"/>
    </location>
</feature>
<feature type="domain" description="TonB-dependent receptor-like beta-barrel" evidence="11">
    <location>
        <begin position="242"/>
        <end position="512"/>
    </location>
</feature>
<evidence type="ECO:0000256" key="7">
    <source>
        <dbReference type="ARBA" id="ARBA00023136"/>
    </source>
</evidence>